<evidence type="ECO:0000313" key="2">
    <source>
        <dbReference type="EMBL" id="MFC7748255.1"/>
    </source>
</evidence>
<accession>A0ABW2UZZ6</accession>
<dbReference type="RefSeq" id="WP_382361477.1">
    <property type="nucleotide sequence ID" value="NZ_JBHTGR010000057.1"/>
</dbReference>
<dbReference type="EMBL" id="JBHTGR010000057">
    <property type="protein sequence ID" value="MFC7748255.1"/>
    <property type="molecule type" value="Genomic_DNA"/>
</dbReference>
<dbReference type="Gene3D" id="1.20.58.1910">
    <property type="match status" value="1"/>
</dbReference>
<organism evidence="2 3">
    <name type="scientific">Lentibacillus kimchii</name>
    <dbReference type="NCBI Taxonomy" id="1542911"/>
    <lineage>
        <taxon>Bacteria</taxon>
        <taxon>Bacillati</taxon>
        <taxon>Bacillota</taxon>
        <taxon>Bacilli</taxon>
        <taxon>Bacillales</taxon>
        <taxon>Bacillaceae</taxon>
        <taxon>Lentibacillus</taxon>
    </lineage>
</organism>
<keyword evidence="3" id="KW-1185">Reference proteome</keyword>
<dbReference type="SMART" id="SM00471">
    <property type="entry name" value="HDc"/>
    <property type="match status" value="1"/>
</dbReference>
<comment type="caution">
    <text evidence="2">The sequence shown here is derived from an EMBL/GenBank/DDBJ whole genome shotgun (WGS) entry which is preliminary data.</text>
</comment>
<dbReference type="Proteomes" id="UP001596620">
    <property type="component" value="Unassembled WGS sequence"/>
</dbReference>
<gene>
    <name evidence="2" type="ORF">ACFQU8_13775</name>
</gene>
<proteinExistence type="predicted"/>
<feature type="domain" description="HD/PDEase" evidence="1">
    <location>
        <begin position="20"/>
        <end position="132"/>
    </location>
</feature>
<dbReference type="PANTHER" id="PTHR33594:SF1">
    <property type="entry name" value="HD_PDEASE DOMAIN-CONTAINING PROTEIN"/>
    <property type="match status" value="1"/>
</dbReference>
<evidence type="ECO:0000259" key="1">
    <source>
        <dbReference type="SMART" id="SM00471"/>
    </source>
</evidence>
<dbReference type="SUPFAM" id="SSF109604">
    <property type="entry name" value="HD-domain/PDEase-like"/>
    <property type="match status" value="1"/>
</dbReference>
<sequence>MMDRLLLIRNYVFNLFDRDVSGHDFFHMQRVAQMAQSIAVREQADLFITETAAWLHDADDHKLFTDGEKQQREITELLQSIACSSNEISQIKEAIREVSFTRGAIPASLEGKIVQDADRLDAIGAIGIARAFAYGATTGQTFWDDQETLQPYTTIQHFYDKLLKLTDMMNTDAGEAIAAQRHQFMTQFLQQFFAEWQTSNIRIGQLT</sequence>
<reference evidence="3" key="1">
    <citation type="journal article" date="2019" name="Int. J. Syst. Evol. Microbiol.">
        <title>The Global Catalogue of Microorganisms (GCM) 10K type strain sequencing project: providing services to taxonomists for standard genome sequencing and annotation.</title>
        <authorList>
            <consortium name="The Broad Institute Genomics Platform"/>
            <consortium name="The Broad Institute Genome Sequencing Center for Infectious Disease"/>
            <person name="Wu L."/>
            <person name="Ma J."/>
        </authorList>
    </citation>
    <scope>NUCLEOTIDE SEQUENCE [LARGE SCALE GENOMIC DNA]</scope>
    <source>
        <strain evidence="3">JCM 30234</strain>
    </source>
</reference>
<dbReference type="PANTHER" id="PTHR33594">
    <property type="entry name" value="SUPERFAMILY HYDROLASE, PUTATIVE (AFU_ORTHOLOGUE AFUA_1G03035)-RELATED"/>
    <property type="match status" value="1"/>
</dbReference>
<dbReference type="InterPro" id="IPR006674">
    <property type="entry name" value="HD_domain"/>
</dbReference>
<protein>
    <submittedName>
        <fullName evidence="2">HD domain-containing protein</fullName>
    </submittedName>
</protein>
<evidence type="ECO:0000313" key="3">
    <source>
        <dbReference type="Proteomes" id="UP001596620"/>
    </source>
</evidence>
<dbReference type="Pfam" id="PF01966">
    <property type="entry name" value="HD"/>
    <property type="match status" value="1"/>
</dbReference>
<dbReference type="InterPro" id="IPR003607">
    <property type="entry name" value="HD/PDEase_dom"/>
</dbReference>
<dbReference type="Gene3D" id="1.10.472.50">
    <property type="entry name" value="HD-domain/PDEase-like"/>
    <property type="match status" value="1"/>
</dbReference>
<dbReference type="CDD" id="cd00077">
    <property type="entry name" value="HDc"/>
    <property type="match status" value="1"/>
</dbReference>
<name>A0ABW2UZZ6_9BACI</name>